<dbReference type="GO" id="GO:0005524">
    <property type="term" value="F:ATP binding"/>
    <property type="evidence" value="ECO:0007669"/>
    <property type="project" value="InterPro"/>
</dbReference>
<keyword evidence="4" id="KW-0347">Helicase</keyword>
<dbReference type="InterPro" id="IPR050742">
    <property type="entry name" value="Helicase_Restrict-Modif_Enz"/>
</dbReference>
<dbReference type="EMBL" id="LR798388">
    <property type="protein sequence ID" value="CAB5228215.1"/>
    <property type="molecule type" value="Genomic_DNA"/>
</dbReference>
<dbReference type="Gene3D" id="3.40.50.300">
    <property type="entry name" value="P-loop containing nucleotide triphosphate hydrolases"/>
    <property type="match status" value="2"/>
</dbReference>
<dbReference type="SMART" id="SM00487">
    <property type="entry name" value="DEXDc"/>
    <property type="match status" value="1"/>
</dbReference>
<gene>
    <name evidence="3" type="ORF">UFOVP1086_13</name>
    <name evidence="4" type="ORF">UFOVP1440_13</name>
    <name evidence="5" type="ORF">UFOVP1533_13</name>
</gene>
<evidence type="ECO:0000259" key="1">
    <source>
        <dbReference type="PROSITE" id="PS51192"/>
    </source>
</evidence>
<evidence type="ECO:0000313" key="4">
    <source>
        <dbReference type="EMBL" id="CAB4212471.1"/>
    </source>
</evidence>
<sequence>MKLRPRQQDFVFRVNKALETFGNTLGVAPTGAGKTVMLSAVVNFAHIRRPEMRSLVIQHRDELVNQNRNTFKRVAPNAASDVFIADRKKWSEGVTFAMVQTLSREDNLATMPAMDFIVIDEAHHVAADSYIRIINRAKELNPKVHILGVTATPSRADRKALKAVFNNVADVISIKELIEAGNLVRPRVFVIDCGLRDELSSVRRTVADFDMNEVEKIMDKQAVTGKVIEEWKATAGNRKTIAFCSTVAHAEHVTQAFCDAGVKAVCIHGGMADGERRGILHAYEKDKYQLLVNVAIATEGYDCQTISCVILLRPCSYKSTMIQMIGRGLRKVDPEKHPGVLKSDCIVMDFGYSILTHGVLDTEVNLDPGKGKSPMKVCPQCGMEIPLVCPTCPACEYVLDPVERRERETKERDDLTNFKLTEVEIIEMSPFRWESFWGNAVLIANAMSAWAVVVQHAGKQYAVGGKDKDRLATLIAVSDDRLQAIASADDYLREHGDRDAARKSKRWLTEAASDKQLLALGYDVMTFGVNKYRATCELTWKWKERPIRSRIMAI</sequence>
<keyword evidence="4" id="KW-0378">Hydrolase</keyword>
<reference evidence="4" key="1">
    <citation type="submission" date="2020-05" db="EMBL/GenBank/DDBJ databases">
        <authorList>
            <person name="Chiriac C."/>
            <person name="Salcher M."/>
            <person name="Ghai R."/>
            <person name="Kavagutti S V."/>
        </authorList>
    </citation>
    <scope>NUCLEOTIDE SEQUENCE</scope>
</reference>
<evidence type="ECO:0000313" key="3">
    <source>
        <dbReference type="EMBL" id="CAB4182590.1"/>
    </source>
</evidence>
<dbReference type="EMBL" id="LR797027">
    <property type="protein sequence ID" value="CAB4182590.1"/>
    <property type="molecule type" value="Genomic_DNA"/>
</dbReference>
<dbReference type="EMBL" id="LR797384">
    <property type="protein sequence ID" value="CAB4212471.1"/>
    <property type="molecule type" value="Genomic_DNA"/>
</dbReference>
<dbReference type="InterPro" id="IPR027417">
    <property type="entry name" value="P-loop_NTPase"/>
</dbReference>
<protein>
    <submittedName>
        <fullName evidence="4">SSL2 DNA or RNA helicases of superfamily II</fullName>
    </submittedName>
</protein>
<evidence type="ECO:0000259" key="2">
    <source>
        <dbReference type="PROSITE" id="PS51194"/>
    </source>
</evidence>
<dbReference type="PROSITE" id="PS51192">
    <property type="entry name" value="HELICASE_ATP_BIND_1"/>
    <property type="match status" value="1"/>
</dbReference>
<dbReference type="GO" id="GO:0004386">
    <property type="term" value="F:helicase activity"/>
    <property type="evidence" value="ECO:0007669"/>
    <property type="project" value="UniProtKB-KW"/>
</dbReference>
<dbReference type="GO" id="GO:0003677">
    <property type="term" value="F:DNA binding"/>
    <property type="evidence" value="ECO:0007669"/>
    <property type="project" value="InterPro"/>
</dbReference>
<dbReference type="InterPro" id="IPR001650">
    <property type="entry name" value="Helicase_C-like"/>
</dbReference>
<dbReference type="PANTHER" id="PTHR47396">
    <property type="entry name" value="TYPE I RESTRICTION ENZYME ECOKI R PROTEIN"/>
    <property type="match status" value="1"/>
</dbReference>
<proteinExistence type="predicted"/>
<dbReference type="PANTHER" id="PTHR47396:SF1">
    <property type="entry name" value="ATP-DEPENDENT HELICASE IRC3-RELATED"/>
    <property type="match status" value="1"/>
</dbReference>
<dbReference type="Pfam" id="PF04851">
    <property type="entry name" value="ResIII"/>
    <property type="match status" value="1"/>
</dbReference>
<dbReference type="SUPFAM" id="SSF52540">
    <property type="entry name" value="P-loop containing nucleoside triphosphate hydrolases"/>
    <property type="match status" value="1"/>
</dbReference>
<keyword evidence="4" id="KW-0067">ATP-binding</keyword>
<name>A0A6J5SFI9_9CAUD</name>
<feature type="domain" description="Helicase C-terminal" evidence="2">
    <location>
        <begin position="219"/>
        <end position="375"/>
    </location>
</feature>
<dbReference type="InterPro" id="IPR014001">
    <property type="entry name" value="Helicase_ATP-bd"/>
</dbReference>
<feature type="domain" description="Helicase ATP-binding" evidence="1">
    <location>
        <begin position="15"/>
        <end position="171"/>
    </location>
</feature>
<dbReference type="InterPro" id="IPR006935">
    <property type="entry name" value="Helicase/UvrB_N"/>
</dbReference>
<accession>A0A6J5SFI9</accession>
<dbReference type="PROSITE" id="PS51194">
    <property type="entry name" value="HELICASE_CTER"/>
    <property type="match status" value="1"/>
</dbReference>
<evidence type="ECO:0000313" key="5">
    <source>
        <dbReference type="EMBL" id="CAB5228215.1"/>
    </source>
</evidence>
<dbReference type="SMART" id="SM00490">
    <property type="entry name" value="HELICc"/>
    <property type="match status" value="1"/>
</dbReference>
<dbReference type="Pfam" id="PF00271">
    <property type="entry name" value="Helicase_C"/>
    <property type="match status" value="1"/>
</dbReference>
<dbReference type="GO" id="GO:0016787">
    <property type="term" value="F:hydrolase activity"/>
    <property type="evidence" value="ECO:0007669"/>
    <property type="project" value="InterPro"/>
</dbReference>
<keyword evidence="4" id="KW-0547">Nucleotide-binding</keyword>
<organism evidence="4">
    <name type="scientific">uncultured Caudovirales phage</name>
    <dbReference type="NCBI Taxonomy" id="2100421"/>
    <lineage>
        <taxon>Viruses</taxon>
        <taxon>Duplodnaviria</taxon>
        <taxon>Heunggongvirae</taxon>
        <taxon>Uroviricota</taxon>
        <taxon>Caudoviricetes</taxon>
        <taxon>Peduoviridae</taxon>
        <taxon>Maltschvirus</taxon>
        <taxon>Maltschvirus maltsch</taxon>
    </lineage>
</organism>